<dbReference type="InterPro" id="IPR050807">
    <property type="entry name" value="TransReg_Diox_bact_type"/>
</dbReference>
<dbReference type="GO" id="GO:0003677">
    <property type="term" value="F:DNA binding"/>
    <property type="evidence" value="ECO:0007669"/>
    <property type="project" value="UniProtKB-KW"/>
</dbReference>
<dbReference type="PROSITE" id="PS50943">
    <property type="entry name" value="HTH_CROC1"/>
    <property type="match status" value="1"/>
</dbReference>
<dbReference type="Pfam" id="PF01381">
    <property type="entry name" value="HTH_3"/>
    <property type="match status" value="1"/>
</dbReference>
<dbReference type="SUPFAM" id="SSF47413">
    <property type="entry name" value="lambda repressor-like DNA-binding domains"/>
    <property type="match status" value="1"/>
</dbReference>
<evidence type="ECO:0000256" key="2">
    <source>
        <dbReference type="ARBA" id="ARBA00023125"/>
    </source>
</evidence>
<feature type="domain" description="HTH cro/C1-type" evidence="4">
    <location>
        <begin position="22"/>
        <end position="76"/>
    </location>
</feature>
<keyword evidence="3" id="KW-0804">Transcription</keyword>
<evidence type="ECO:0000256" key="1">
    <source>
        <dbReference type="ARBA" id="ARBA00023015"/>
    </source>
</evidence>
<keyword evidence="1" id="KW-0805">Transcription regulation</keyword>
<sequence length="87" mass="9655">MARLESFEKAQARVRSALGGNVRGLRLSLGLSQADLADRAGIRRALISDIERCETNATLDTIVRIARVLRVEAHELLDPESRLKTDE</sequence>
<dbReference type="SMART" id="SM00530">
    <property type="entry name" value="HTH_XRE"/>
    <property type="match status" value="1"/>
</dbReference>
<reference evidence="5" key="1">
    <citation type="submission" date="2020-05" db="EMBL/GenBank/DDBJ databases">
        <title>Complete genome sequence of Bradyrhizobium diazoefficiens XF2 isolated from soybean nodule.</title>
        <authorList>
            <person name="Noda R."/>
            <person name="Kakizaki K."/>
            <person name="Minamisawa K."/>
        </authorList>
    </citation>
    <scope>NUCLEOTIDE SEQUENCE</scope>
    <source>
        <strain evidence="5">XF2</strain>
    </source>
</reference>
<name>A0A809Y728_9BRAD</name>
<dbReference type="GO" id="GO:0005829">
    <property type="term" value="C:cytosol"/>
    <property type="evidence" value="ECO:0007669"/>
    <property type="project" value="TreeGrafter"/>
</dbReference>
<evidence type="ECO:0000256" key="3">
    <source>
        <dbReference type="ARBA" id="ARBA00023163"/>
    </source>
</evidence>
<dbReference type="GO" id="GO:0003700">
    <property type="term" value="F:DNA-binding transcription factor activity"/>
    <property type="evidence" value="ECO:0007669"/>
    <property type="project" value="TreeGrafter"/>
</dbReference>
<organism evidence="5">
    <name type="scientific">Bradyrhizobium diazoefficiens</name>
    <dbReference type="NCBI Taxonomy" id="1355477"/>
    <lineage>
        <taxon>Bacteria</taxon>
        <taxon>Pseudomonadati</taxon>
        <taxon>Pseudomonadota</taxon>
        <taxon>Alphaproteobacteria</taxon>
        <taxon>Hyphomicrobiales</taxon>
        <taxon>Nitrobacteraceae</taxon>
        <taxon>Bradyrhizobium</taxon>
    </lineage>
</organism>
<gene>
    <name evidence="5" type="ORF">XF2B_74000</name>
</gene>
<dbReference type="CDD" id="cd00093">
    <property type="entry name" value="HTH_XRE"/>
    <property type="match status" value="1"/>
</dbReference>
<accession>A0A809Y728</accession>
<dbReference type="EMBL" id="AP023092">
    <property type="protein sequence ID" value="BCE33631.1"/>
    <property type="molecule type" value="Genomic_DNA"/>
</dbReference>
<dbReference type="InterPro" id="IPR010982">
    <property type="entry name" value="Lambda_DNA-bd_dom_sf"/>
</dbReference>
<proteinExistence type="predicted"/>
<dbReference type="InterPro" id="IPR001387">
    <property type="entry name" value="Cro/C1-type_HTH"/>
</dbReference>
<dbReference type="Gene3D" id="1.10.260.40">
    <property type="entry name" value="lambda repressor-like DNA-binding domains"/>
    <property type="match status" value="1"/>
</dbReference>
<dbReference type="PANTHER" id="PTHR46797:SF23">
    <property type="entry name" value="HTH-TYPE TRANSCRIPTIONAL REGULATOR SUTR"/>
    <property type="match status" value="1"/>
</dbReference>
<evidence type="ECO:0000313" key="5">
    <source>
        <dbReference type="EMBL" id="BCE33631.1"/>
    </source>
</evidence>
<dbReference type="AlphaFoldDB" id="A0A809Y728"/>
<keyword evidence="2" id="KW-0238">DNA-binding</keyword>
<dbReference type="PANTHER" id="PTHR46797">
    <property type="entry name" value="HTH-TYPE TRANSCRIPTIONAL REGULATOR"/>
    <property type="match status" value="1"/>
</dbReference>
<evidence type="ECO:0000259" key="4">
    <source>
        <dbReference type="PROSITE" id="PS50943"/>
    </source>
</evidence>
<protein>
    <recommendedName>
        <fullName evidence="4">HTH cro/C1-type domain-containing protein</fullName>
    </recommendedName>
</protein>